<comment type="caution">
    <text evidence="1">The sequence shown here is derived from an EMBL/GenBank/DDBJ whole genome shotgun (WGS) entry which is preliminary data.</text>
</comment>
<dbReference type="SMART" id="SM01149">
    <property type="entry name" value="DUF1237"/>
    <property type="match status" value="1"/>
</dbReference>
<accession>A0A080N302</accession>
<dbReference type="Proteomes" id="UP000028730">
    <property type="component" value="Unassembled WGS sequence"/>
</dbReference>
<dbReference type="InterPro" id="IPR008928">
    <property type="entry name" value="6-hairpin_glycosidase_sf"/>
</dbReference>
<gene>
    <name evidence="1" type="ORF">BBOMB_0809</name>
</gene>
<dbReference type="PANTHER" id="PTHR31047">
    <property type="entry name" value="MEIOTICALLY UP-REGULATED GENE 157 PROTEIN"/>
    <property type="match status" value="1"/>
</dbReference>
<dbReference type="EMBL" id="ATLK01000001">
    <property type="protein sequence ID" value="KFF31447.1"/>
    <property type="molecule type" value="Genomic_DNA"/>
</dbReference>
<dbReference type="eggNOG" id="COG3538">
    <property type="taxonomic scope" value="Bacteria"/>
</dbReference>
<dbReference type="InterPro" id="IPR012341">
    <property type="entry name" value="6hp_glycosidase-like_sf"/>
</dbReference>
<keyword evidence="2" id="KW-1185">Reference proteome</keyword>
<dbReference type="Gene3D" id="1.50.10.10">
    <property type="match status" value="1"/>
</dbReference>
<dbReference type="PANTHER" id="PTHR31047:SF0">
    <property type="entry name" value="MEIOTICALLY UP-REGULATED GENE 157 PROTEIN"/>
    <property type="match status" value="1"/>
</dbReference>
<dbReference type="AlphaFoldDB" id="A0A080N302"/>
<evidence type="ECO:0000313" key="1">
    <source>
        <dbReference type="EMBL" id="KFF31447.1"/>
    </source>
</evidence>
<dbReference type="OrthoDB" id="181472at2"/>
<dbReference type="STRING" id="1341695.BBOMB_0809"/>
<dbReference type="GO" id="GO:0005975">
    <property type="term" value="P:carbohydrate metabolic process"/>
    <property type="evidence" value="ECO:0007669"/>
    <property type="project" value="InterPro"/>
</dbReference>
<evidence type="ECO:0008006" key="3">
    <source>
        <dbReference type="Google" id="ProtNLM"/>
    </source>
</evidence>
<dbReference type="Pfam" id="PF06824">
    <property type="entry name" value="Glyco_hydro_125"/>
    <property type="match status" value="1"/>
</dbReference>
<sequence>MNDHVPQSVTRLVAQIACRCGTKHSRWAEVFENTFCDTLTTTIRREGDGSTFLITGDIPAMWLRDSTAQMRPYLVLAQESQEISDLIAGLVKRQFFCISIDPYANAFNETANGEAWDKDDETDFTSPWVWERKYETDSLCYPIQLAWLLYANTGRVDQFNAGFMKGVERILGVLRTEQNHANSPYFFTRESDLPTESLTYGGRGTPTGRTGMTWSGFRPSDDACTYHYLVPSNMFASVVLGYIERIFAEPGPLGPGSRAADRAGVTREQATRIGRDAHELNQDITEGIRKYGTTCNDAGEAVYAYETDGLGHASIMDDANVPSLMAAPYLGFCTADDPLYLSTRATLLSAANPYYYEGRYAKGIGSSHTPEGYVWPIALAIQGLTSNDIEEKERLLDVLTSTDDGTDQIHESINPEDPGQFTRKWFSWANMMFCELVLDYFGMRVKR</sequence>
<dbReference type="PIRSF" id="PIRSF028846">
    <property type="entry name" value="UCP028846"/>
    <property type="match status" value="1"/>
</dbReference>
<name>A0A080N302_9BIFI</name>
<proteinExistence type="predicted"/>
<dbReference type="SUPFAM" id="SSF48208">
    <property type="entry name" value="Six-hairpin glycosidases"/>
    <property type="match status" value="1"/>
</dbReference>
<reference evidence="1 2" key="1">
    <citation type="journal article" date="2014" name="Appl. Environ. Microbiol.">
        <title>Genomic encyclopedia of type strains of the genus Bifidobacterium.</title>
        <authorList>
            <person name="Milani C."/>
            <person name="Lugli G.A."/>
            <person name="Duranti S."/>
            <person name="Turroni F."/>
            <person name="Bottacini F."/>
            <person name="Mangifesta M."/>
            <person name="Sanchez B."/>
            <person name="Viappiani A."/>
            <person name="Mancabelli L."/>
            <person name="Taminiau B."/>
            <person name="Delcenserie V."/>
            <person name="Barrangou R."/>
            <person name="Margolles A."/>
            <person name="van Sinderen D."/>
            <person name="Ventura M."/>
        </authorList>
    </citation>
    <scope>NUCLEOTIDE SEQUENCE [LARGE SCALE GENOMIC DNA]</scope>
    <source>
        <strain evidence="1 2">DSM 19703</strain>
    </source>
</reference>
<dbReference type="InterPro" id="IPR008313">
    <property type="entry name" value="GH125"/>
</dbReference>
<protein>
    <recommendedName>
        <fullName evidence="3">Metal-independent alpha-mannosidase</fullName>
    </recommendedName>
</protein>
<evidence type="ECO:0000313" key="2">
    <source>
        <dbReference type="Proteomes" id="UP000028730"/>
    </source>
</evidence>
<organism evidence="1 2">
    <name type="scientific">Bifidobacterium bombi DSM 19703</name>
    <dbReference type="NCBI Taxonomy" id="1341695"/>
    <lineage>
        <taxon>Bacteria</taxon>
        <taxon>Bacillati</taxon>
        <taxon>Actinomycetota</taxon>
        <taxon>Actinomycetes</taxon>
        <taxon>Bifidobacteriales</taxon>
        <taxon>Bifidobacteriaceae</taxon>
        <taxon>Bifidobacterium</taxon>
    </lineage>
</organism>